<evidence type="ECO:0000313" key="2">
    <source>
        <dbReference type="EMBL" id="KAA2243852.1"/>
    </source>
</evidence>
<sequence length="177" mass="20447">MPKPISTIPPRTMMEVFEYLPEGTLVQLIENILIMSPAPTTNHQRMLAKIYKVMAIFVDDHDLGEVWISPLDVYLDDENAFQPDIIFISKARQSIVKKKGIYGAQDLVIEILSPSTGKYDRRQKKDVYERCGVQEYWIIDPYEKSVQGFQLVNNKYKALAQTEGFIRSGLLQTEFHF</sequence>
<accession>A0A5B2VZU2</accession>
<feature type="domain" description="Putative restriction endonuclease" evidence="1">
    <location>
        <begin position="23"/>
        <end position="161"/>
    </location>
</feature>
<evidence type="ECO:0000313" key="3">
    <source>
        <dbReference type="Proteomes" id="UP000324611"/>
    </source>
</evidence>
<dbReference type="Pfam" id="PF05685">
    <property type="entry name" value="Uma2"/>
    <property type="match status" value="1"/>
</dbReference>
<gene>
    <name evidence="2" type="ORF">F0L74_08240</name>
</gene>
<dbReference type="PANTHER" id="PTHR34107:SF4">
    <property type="entry name" value="SLL1222 PROTEIN"/>
    <property type="match status" value="1"/>
</dbReference>
<dbReference type="Proteomes" id="UP000324611">
    <property type="component" value="Unassembled WGS sequence"/>
</dbReference>
<dbReference type="GO" id="GO:0004519">
    <property type="term" value="F:endonuclease activity"/>
    <property type="evidence" value="ECO:0007669"/>
    <property type="project" value="UniProtKB-KW"/>
</dbReference>
<protein>
    <submittedName>
        <fullName evidence="2">Uma2 family endonuclease</fullName>
    </submittedName>
</protein>
<proteinExistence type="predicted"/>
<dbReference type="InterPro" id="IPR011335">
    <property type="entry name" value="Restrct_endonuc-II-like"/>
</dbReference>
<dbReference type="PANTHER" id="PTHR34107">
    <property type="entry name" value="SLL0198 PROTEIN-RELATED"/>
    <property type="match status" value="1"/>
</dbReference>
<evidence type="ECO:0000259" key="1">
    <source>
        <dbReference type="Pfam" id="PF05685"/>
    </source>
</evidence>
<dbReference type="Gene3D" id="3.90.1570.10">
    <property type="entry name" value="tt1808, chain A"/>
    <property type="match status" value="1"/>
</dbReference>
<keyword evidence="2" id="KW-0540">Nuclease</keyword>
<name>A0A5B2VZU2_9BACT</name>
<dbReference type="AlphaFoldDB" id="A0A5B2VZU2"/>
<organism evidence="2 3">
    <name type="scientific">Chitinophaga agrisoli</name>
    <dbReference type="NCBI Taxonomy" id="2607653"/>
    <lineage>
        <taxon>Bacteria</taxon>
        <taxon>Pseudomonadati</taxon>
        <taxon>Bacteroidota</taxon>
        <taxon>Chitinophagia</taxon>
        <taxon>Chitinophagales</taxon>
        <taxon>Chitinophagaceae</taxon>
        <taxon>Chitinophaga</taxon>
    </lineage>
</organism>
<comment type="caution">
    <text evidence="2">The sequence shown here is derived from an EMBL/GenBank/DDBJ whole genome shotgun (WGS) entry which is preliminary data.</text>
</comment>
<dbReference type="InterPro" id="IPR012296">
    <property type="entry name" value="Nuclease_put_TT1808"/>
</dbReference>
<keyword evidence="2" id="KW-0378">Hydrolase</keyword>
<dbReference type="EMBL" id="VUOC01000002">
    <property type="protein sequence ID" value="KAA2243852.1"/>
    <property type="molecule type" value="Genomic_DNA"/>
</dbReference>
<dbReference type="CDD" id="cd06260">
    <property type="entry name" value="DUF820-like"/>
    <property type="match status" value="1"/>
</dbReference>
<dbReference type="SUPFAM" id="SSF52980">
    <property type="entry name" value="Restriction endonuclease-like"/>
    <property type="match status" value="1"/>
</dbReference>
<keyword evidence="3" id="KW-1185">Reference proteome</keyword>
<dbReference type="InterPro" id="IPR008538">
    <property type="entry name" value="Uma2"/>
</dbReference>
<keyword evidence="2" id="KW-0255">Endonuclease</keyword>
<reference evidence="2 3" key="2">
    <citation type="submission" date="2019-09" db="EMBL/GenBank/DDBJ databases">
        <authorList>
            <person name="Jin C."/>
        </authorList>
    </citation>
    <scope>NUCLEOTIDE SEQUENCE [LARGE SCALE GENOMIC DNA]</scope>
    <source>
        <strain evidence="2 3">BN140078</strain>
    </source>
</reference>
<reference evidence="2 3" key="1">
    <citation type="submission" date="2019-09" db="EMBL/GenBank/DDBJ databases">
        <title>Chitinophaga ginsengihumi sp. nov., isolated from soil of ginseng rhizosphere.</title>
        <authorList>
            <person name="Lee J."/>
        </authorList>
    </citation>
    <scope>NUCLEOTIDE SEQUENCE [LARGE SCALE GENOMIC DNA]</scope>
    <source>
        <strain evidence="2 3">BN140078</strain>
    </source>
</reference>